<protein>
    <submittedName>
        <fullName evidence="2">Uncharacterized protein</fullName>
    </submittedName>
</protein>
<name>A0AAD7CVB9_MYCRO</name>
<dbReference type="AlphaFoldDB" id="A0AAD7CVB9"/>
<keyword evidence="3" id="KW-1185">Reference proteome</keyword>
<organism evidence="2 3">
    <name type="scientific">Mycena rosella</name>
    <name type="common">Pink bonnet</name>
    <name type="synonym">Agaricus rosellus</name>
    <dbReference type="NCBI Taxonomy" id="1033263"/>
    <lineage>
        <taxon>Eukaryota</taxon>
        <taxon>Fungi</taxon>
        <taxon>Dikarya</taxon>
        <taxon>Basidiomycota</taxon>
        <taxon>Agaricomycotina</taxon>
        <taxon>Agaricomycetes</taxon>
        <taxon>Agaricomycetidae</taxon>
        <taxon>Agaricales</taxon>
        <taxon>Marasmiineae</taxon>
        <taxon>Mycenaceae</taxon>
        <taxon>Mycena</taxon>
    </lineage>
</organism>
<accession>A0AAD7CVB9</accession>
<evidence type="ECO:0000313" key="3">
    <source>
        <dbReference type="Proteomes" id="UP001221757"/>
    </source>
</evidence>
<evidence type="ECO:0000313" key="2">
    <source>
        <dbReference type="EMBL" id="KAJ7665637.1"/>
    </source>
</evidence>
<reference evidence="2" key="1">
    <citation type="submission" date="2023-03" db="EMBL/GenBank/DDBJ databases">
        <title>Massive genome expansion in bonnet fungi (Mycena s.s.) driven by repeated elements and novel gene families across ecological guilds.</title>
        <authorList>
            <consortium name="Lawrence Berkeley National Laboratory"/>
            <person name="Harder C.B."/>
            <person name="Miyauchi S."/>
            <person name="Viragh M."/>
            <person name="Kuo A."/>
            <person name="Thoen E."/>
            <person name="Andreopoulos B."/>
            <person name="Lu D."/>
            <person name="Skrede I."/>
            <person name="Drula E."/>
            <person name="Henrissat B."/>
            <person name="Morin E."/>
            <person name="Kohler A."/>
            <person name="Barry K."/>
            <person name="LaButti K."/>
            <person name="Morin E."/>
            <person name="Salamov A."/>
            <person name="Lipzen A."/>
            <person name="Mereny Z."/>
            <person name="Hegedus B."/>
            <person name="Baldrian P."/>
            <person name="Stursova M."/>
            <person name="Weitz H."/>
            <person name="Taylor A."/>
            <person name="Grigoriev I.V."/>
            <person name="Nagy L.G."/>
            <person name="Martin F."/>
            <person name="Kauserud H."/>
        </authorList>
    </citation>
    <scope>NUCLEOTIDE SEQUENCE</scope>
    <source>
        <strain evidence="2">CBHHK067</strain>
    </source>
</reference>
<sequence>MPLSARQPVSCSALLLHELLVFNSSVRSLTHKLRTLLETEAMALEISEEMFPGVKYLKLEVECGFRFWDTGMDGGQTVREEGRARVSGHTVTGSRTAGASARYFVLFGFALGLAWAWVGHERCVGAPYSLWCFFGGVGRVWAHITHYFCTGFSFPNLTAAAFKSAVAAFALPRGPQRLLASRFLPLIPPATQEPGPSLACNVGILVPDCHHSRSCGCSVNSSCRSGRVQFGHEELSPSFKLAHGGSTPAWGAAGGGYGEPQDQESSAQAGTCTGAQIWSVQFVRGAGAPHSRIALGACRARGARI</sequence>
<evidence type="ECO:0000256" key="1">
    <source>
        <dbReference type="SAM" id="MobiDB-lite"/>
    </source>
</evidence>
<gene>
    <name evidence="2" type="ORF">B0H17DRAFT_1143311</name>
</gene>
<dbReference type="EMBL" id="JARKIE010000214">
    <property type="protein sequence ID" value="KAJ7665637.1"/>
    <property type="molecule type" value="Genomic_DNA"/>
</dbReference>
<dbReference type="Proteomes" id="UP001221757">
    <property type="component" value="Unassembled WGS sequence"/>
</dbReference>
<proteinExistence type="predicted"/>
<comment type="caution">
    <text evidence="2">The sequence shown here is derived from an EMBL/GenBank/DDBJ whole genome shotgun (WGS) entry which is preliminary data.</text>
</comment>
<feature type="region of interest" description="Disordered" evidence="1">
    <location>
        <begin position="250"/>
        <end position="270"/>
    </location>
</feature>